<sequence>MESSRKGMASWKVVGDGVGGGITLAGTCLDKETLTLAENVYVFFNSMMNWGYICAIRTLVNSTIQLHIERLTNRCVDSPLNGFNETK</sequence>
<dbReference type="EMBL" id="BPVZ01000041">
    <property type="protein sequence ID" value="GKV14463.1"/>
    <property type="molecule type" value="Genomic_DNA"/>
</dbReference>
<dbReference type="AlphaFoldDB" id="A0AAV5JT33"/>
<gene>
    <name evidence="1" type="ORF">SLEP1_g25343</name>
</gene>
<proteinExistence type="predicted"/>
<keyword evidence="2" id="KW-1185">Reference proteome</keyword>
<evidence type="ECO:0000313" key="1">
    <source>
        <dbReference type="EMBL" id="GKV14463.1"/>
    </source>
</evidence>
<organism evidence="1 2">
    <name type="scientific">Rubroshorea leprosula</name>
    <dbReference type="NCBI Taxonomy" id="152421"/>
    <lineage>
        <taxon>Eukaryota</taxon>
        <taxon>Viridiplantae</taxon>
        <taxon>Streptophyta</taxon>
        <taxon>Embryophyta</taxon>
        <taxon>Tracheophyta</taxon>
        <taxon>Spermatophyta</taxon>
        <taxon>Magnoliopsida</taxon>
        <taxon>eudicotyledons</taxon>
        <taxon>Gunneridae</taxon>
        <taxon>Pentapetalae</taxon>
        <taxon>rosids</taxon>
        <taxon>malvids</taxon>
        <taxon>Malvales</taxon>
        <taxon>Dipterocarpaceae</taxon>
        <taxon>Rubroshorea</taxon>
    </lineage>
</organism>
<comment type="caution">
    <text evidence="1">The sequence shown here is derived from an EMBL/GenBank/DDBJ whole genome shotgun (WGS) entry which is preliminary data.</text>
</comment>
<accession>A0AAV5JT33</accession>
<reference evidence="1 2" key="1">
    <citation type="journal article" date="2021" name="Commun. Biol.">
        <title>The genome of Shorea leprosula (Dipterocarpaceae) highlights the ecological relevance of drought in aseasonal tropical rainforests.</title>
        <authorList>
            <person name="Ng K.K.S."/>
            <person name="Kobayashi M.J."/>
            <person name="Fawcett J.A."/>
            <person name="Hatakeyama M."/>
            <person name="Paape T."/>
            <person name="Ng C.H."/>
            <person name="Ang C.C."/>
            <person name="Tnah L.H."/>
            <person name="Lee C.T."/>
            <person name="Nishiyama T."/>
            <person name="Sese J."/>
            <person name="O'Brien M.J."/>
            <person name="Copetti D."/>
            <person name="Mohd Noor M.I."/>
            <person name="Ong R.C."/>
            <person name="Putra M."/>
            <person name="Sireger I.Z."/>
            <person name="Indrioko S."/>
            <person name="Kosugi Y."/>
            <person name="Izuno A."/>
            <person name="Isagi Y."/>
            <person name="Lee S.L."/>
            <person name="Shimizu K.K."/>
        </authorList>
    </citation>
    <scope>NUCLEOTIDE SEQUENCE [LARGE SCALE GENOMIC DNA]</scope>
    <source>
        <strain evidence="1">214</strain>
    </source>
</reference>
<dbReference type="Proteomes" id="UP001054252">
    <property type="component" value="Unassembled WGS sequence"/>
</dbReference>
<protein>
    <submittedName>
        <fullName evidence="1">Uncharacterized protein</fullName>
    </submittedName>
</protein>
<evidence type="ECO:0000313" key="2">
    <source>
        <dbReference type="Proteomes" id="UP001054252"/>
    </source>
</evidence>
<name>A0AAV5JT33_9ROSI</name>